<reference evidence="2 3" key="1">
    <citation type="submission" date="2016-07" db="EMBL/GenBank/DDBJ databases">
        <title>Pervasive Adenine N6-methylation of Active Genes in Fungi.</title>
        <authorList>
            <consortium name="DOE Joint Genome Institute"/>
            <person name="Mondo S.J."/>
            <person name="Dannebaum R.O."/>
            <person name="Kuo R.C."/>
            <person name="Labutti K."/>
            <person name="Haridas S."/>
            <person name="Kuo A."/>
            <person name="Salamov A."/>
            <person name="Ahrendt S.R."/>
            <person name="Lipzen A."/>
            <person name="Sullivan W."/>
            <person name="Andreopoulos W.B."/>
            <person name="Clum A."/>
            <person name="Lindquist E."/>
            <person name="Daum C."/>
            <person name="Ramamoorthy G.K."/>
            <person name="Gryganskyi A."/>
            <person name="Culley D."/>
            <person name="Magnuson J.K."/>
            <person name="James T.Y."/>
            <person name="O'Malley M.A."/>
            <person name="Stajich J.E."/>
            <person name="Spatafora J.W."/>
            <person name="Visel A."/>
            <person name="Grigoriev I.V."/>
        </authorList>
    </citation>
    <scope>NUCLEOTIDE SEQUENCE [LARGE SCALE GENOMIC DNA]</scope>
    <source>
        <strain evidence="2 3">NRRL 3301</strain>
    </source>
</reference>
<evidence type="ECO:0000259" key="1">
    <source>
        <dbReference type="Pfam" id="PF05368"/>
    </source>
</evidence>
<gene>
    <name evidence="2" type="ORF">DM01DRAFT_1327003</name>
</gene>
<dbReference type="InterPro" id="IPR036291">
    <property type="entry name" value="NAD(P)-bd_dom_sf"/>
</dbReference>
<dbReference type="InterPro" id="IPR008030">
    <property type="entry name" value="NmrA-like"/>
</dbReference>
<dbReference type="PANTHER" id="PTHR43162:SF1">
    <property type="entry name" value="PRESTALK A DIFFERENTIATION PROTEIN A"/>
    <property type="match status" value="1"/>
</dbReference>
<dbReference type="SUPFAM" id="SSF51735">
    <property type="entry name" value="NAD(P)-binding Rossmann-fold domains"/>
    <property type="match status" value="1"/>
</dbReference>
<dbReference type="InterPro" id="IPR051604">
    <property type="entry name" value="Ergot_Alk_Oxidoreductase"/>
</dbReference>
<dbReference type="Gene3D" id="3.40.50.720">
    <property type="entry name" value="NAD(P)-binding Rossmann-like Domain"/>
    <property type="match status" value="1"/>
</dbReference>
<protein>
    <submittedName>
        <fullName evidence="2">NAD(P)-binding protein</fullName>
    </submittedName>
</protein>
<evidence type="ECO:0000313" key="2">
    <source>
        <dbReference type="EMBL" id="ORX47450.1"/>
    </source>
</evidence>
<accession>A0A1X2G816</accession>
<organism evidence="2 3">
    <name type="scientific">Hesseltinella vesiculosa</name>
    <dbReference type="NCBI Taxonomy" id="101127"/>
    <lineage>
        <taxon>Eukaryota</taxon>
        <taxon>Fungi</taxon>
        <taxon>Fungi incertae sedis</taxon>
        <taxon>Mucoromycota</taxon>
        <taxon>Mucoromycotina</taxon>
        <taxon>Mucoromycetes</taxon>
        <taxon>Mucorales</taxon>
        <taxon>Cunninghamellaceae</taxon>
        <taxon>Hesseltinella</taxon>
    </lineage>
</organism>
<comment type="caution">
    <text evidence="2">The sequence shown here is derived from an EMBL/GenBank/DDBJ whole genome shotgun (WGS) entry which is preliminary data.</text>
</comment>
<dbReference type="PANTHER" id="PTHR43162">
    <property type="match status" value="1"/>
</dbReference>
<dbReference type="Gene3D" id="3.90.25.10">
    <property type="entry name" value="UDP-galactose 4-epimerase, domain 1"/>
    <property type="match status" value="1"/>
</dbReference>
<name>A0A1X2G816_9FUNG</name>
<evidence type="ECO:0000313" key="3">
    <source>
        <dbReference type="Proteomes" id="UP000242146"/>
    </source>
</evidence>
<dbReference type="Pfam" id="PF05368">
    <property type="entry name" value="NmrA"/>
    <property type="match status" value="1"/>
</dbReference>
<dbReference type="STRING" id="101127.A0A1X2G816"/>
<dbReference type="EMBL" id="MCGT01000033">
    <property type="protein sequence ID" value="ORX47450.1"/>
    <property type="molecule type" value="Genomic_DNA"/>
</dbReference>
<sequence length="295" mass="32539">MAPNKIFIVGGTGDVGSQTVKFLLAKGALLTLFARSAEKVAKLFGAHHPQISVVEGDYADLTPLQNAMVGHQRLFLLAAITVTFDFAKIKQAIAQAAYDQGVEQIVDLSSMAAGWRWRAFFSADDHWRAENAMLTIPGRKRLVIIRPGRFMSTLVQFDAPAIRLHNALQGTDAPQDKSPWISSKDIAELASVVLTEDPAKHGDMVYEMVGDLLTYEETAQVFTRVLGRPITYQVIDPVARYKLFTEKIGLPHSLAYNLAALDLTVLPETRGLPILLGRSPESLEAYLTEHKHAFK</sequence>
<feature type="domain" description="NmrA-like" evidence="1">
    <location>
        <begin position="4"/>
        <end position="242"/>
    </location>
</feature>
<keyword evidence="3" id="KW-1185">Reference proteome</keyword>
<dbReference type="AlphaFoldDB" id="A0A1X2G816"/>
<dbReference type="Proteomes" id="UP000242146">
    <property type="component" value="Unassembled WGS sequence"/>
</dbReference>
<proteinExistence type="predicted"/>
<dbReference type="OrthoDB" id="10254221at2759"/>